<accession>A0A0C3HL14</accession>
<evidence type="ECO:0000313" key="3">
    <source>
        <dbReference type="Proteomes" id="UP000054321"/>
    </source>
</evidence>
<feature type="compositionally biased region" description="Basic and acidic residues" evidence="1">
    <location>
        <begin position="1"/>
        <end position="20"/>
    </location>
</feature>
<organism evidence="2 3">
    <name type="scientific">Oidiodendron maius (strain Zn)</name>
    <dbReference type="NCBI Taxonomy" id="913774"/>
    <lineage>
        <taxon>Eukaryota</taxon>
        <taxon>Fungi</taxon>
        <taxon>Dikarya</taxon>
        <taxon>Ascomycota</taxon>
        <taxon>Pezizomycotina</taxon>
        <taxon>Leotiomycetes</taxon>
        <taxon>Leotiomycetes incertae sedis</taxon>
        <taxon>Myxotrichaceae</taxon>
        <taxon>Oidiodendron</taxon>
    </lineage>
</organism>
<keyword evidence="3" id="KW-1185">Reference proteome</keyword>
<dbReference type="InParanoid" id="A0A0C3HL14"/>
<evidence type="ECO:0000256" key="1">
    <source>
        <dbReference type="SAM" id="MobiDB-lite"/>
    </source>
</evidence>
<feature type="region of interest" description="Disordered" evidence="1">
    <location>
        <begin position="1"/>
        <end position="56"/>
    </location>
</feature>
<dbReference type="Proteomes" id="UP000054321">
    <property type="component" value="Unassembled WGS sequence"/>
</dbReference>
<gene>
    <name evidence="2" type="ORF">OIDMADRAFT_17993</name>
</gene>
<dbReference type="AlphaFoldDB" id="A0A0C3HL14"/>
<reference evidence="2 3" key="1">
    <citation type="submission" date="2014-04" db="EMBL/GenBank/DDBJ databases">
        <authorList>
            <consortium name="DOE Joint Genome Institute"/>
            <person name="Kuo A."/>
            <person name="Martino E."/>
            <person name="Perotto S."/>
            <person name="Kohler A."/>
            <person name="Nagy L.G."/>
            <person name="Floudas D."/>
            <person name="Copeland A."/>
            <person name="Barry K.W."/>
            <person name="Cichocki N."/>
            <person name="Veneault-Fourrey C."/>
            <person name="LaButti K."/>
            <person name="Lindquist E.A."/>
            <person name="Lipzen A."/>
            <person name="Lundell T."/>
            <person name="Morin E."/>
            <person name="Murat C."/>
            <person name="Sun H."/>
            <person name="Tunlid A."/>
            <person name="Henrissat B."/>
            <person name="Grigoriev I.V."/>
            <person name="Hibbett D.S."/>
            <person name="Martin F."/>
            <person name="Nordberg H.P."/>
            <person name="Cantor M.N."/>
            <person name="Hua S.X."/>
        </authorList>
    </citation>
    <scope>NUCLEOTIDE SEQUENCE [LARGE SCALE GENOMIC DNA]</scope>
    <source>
        <strain evidence="2 3">Zn</strain>
    </source>
</reference>
<name>A0A0C3HL14_OIDMZ</name>
<proteinExistence type="predicted"/>
<evidence type="ECO:0000313" key="2">
    <source>
        <dbReference type="EMBL" id="KIN03720.1"/>
    </source>
</evidence>
<reference evidence="3" key="2">
    <citation type="submission" date="2015-01" db="EMBL/GenBank/DDBJ databases">
        <title>Evolutionary Origins and Diversification of the Mycorrhizal Mutualists.</title>
        <authorList>
            <consortium name="DOE Joint Genome Institute"/>
            <consortium name="Mycorrhizal Genomics Consortium"/>
            <person name="Kohler A."/>
            <person name="Kuo A."/>
            <person name="Nagy L.G."/>
            <person name="Floudas D."/>
            <person name="Copeland A."/>
            <person name="Barry K.W."/>
            <person name="Cichocki N."/>
            <person name="Veneault-Fourrey C."/>
            <person name="LaButti K."/>
            <person name="Lindquist E.A."/>
            <person name="Lipzen A."/>
            <person name="Lundell T."/>
            <person name="Morin E."/>
            <person name="Murat C."/>
            <person name="Riley R."/>
            <person name="Ohm R."/>
            <person name="Sun H."/>
            <person name="Tunlid A."/>
            <person name="Henrissat B."/>
            <person name="Grigoriev I.V."/>
            <person name="Hibbett D.S."/>
            <person name="Martin F."/>
        </authorList>
    </citation>
    <scope>NUCLEOTIDE SEQUENCE [LARGE SCALE GENOMIC DNA]</scope>
    <source>
        <strain evidence="3">Zn</strain>
    </source>
</reference>
<protein>
    <submittedName>
        <fullName evidence="2">Uncharacterized protein</fullName>
    </submittedName>
</protein>
<dbReference type="HOGENOM" id="CLU_2229559_0_0_1"/>
<sequence length="106" mass="11278">AGDKKEATTTDRRRSGRGEDENGGGLRGKVKSMSDRKKSWSSSDRRGKRKGNGRGMFGLVLEDEGTKGAPGTFGLPPANWPVGDGCCALCLAQYGIVSLFALKRVC</sequence>
<dbReference type="EMBL" id="KN832873">
    <property type="protein sequence ID" value="KIN03720.1"/>
    <property type="molecule type" value="Genomic_DNA"/>
</dbReference>
<feature type="non-terminal residue" evidence="2">
    <location>
        <position position="1"/>
    </location>
</feature>